<evidence type="ECO:0000259" key="2">
    <source>
        <dbReference type="SMART" id="SM00960"/>
    </source>
</evidence>
<dbReference type="FunFam" id="3.30.450.30:FF:000009">
    <property type="entry name" value="Dynein light chain roadblock"/>
    <property type="match status" value="1"/>
</dbReference>
<dbReference type="PANTHER" id="PTHR10779">
    <property type="entry name" value="DYNEIN LIGHT CHAIN ROADBLOCK"/>
    <property type="match status" value="1"/>
</dbReference>
<dbReference type="InterPro" id="IPR004942">
    <property type="entry name" value="Roadblock/LAMTOR2_dom"/>
</dbReference>
<gene>
    <name evidence="3" type="ORF">TSOC_015302</name>
</gene>
<dbReference type="SUPFAM" id="SSF103196">
    <property type="entry name" value="Roadblock/LC7 domain"/>
    <property type="match status" value="1"/>
</dbReference>
<accession>A0A2J7Z0Z4</accession>
<dbReference type="Pfam" id="PF03259">
    <property type="entry name" value="Robl_LC7"/>
    <property type="match status" value="1"/>
</dbReference>
<dbReference type="AlphaFoldDB" id="A0A2J7Z0Z4"/>
<sequence length="107" mass="11946">MQAEQERAILPGTGVEQQQLLQRSDIESTLTRIQGHKGVLGVIVVNQQGVPLRSTLDDSMTKQYADLIPSLADLARNLVRDLDPQNDLEFLRVRSHKHEIMVAASEC</sequence>
<comment type="similarity">
    <text evidence="1">Belongs to the GAMAD family.</text>
</comment>
<dbReference type="OrthoDB" id="9985637at2759"/>
<reference evidence="3 4" key="1">
    <citation type="journal article" date="2017" name="Mol. Biol. Evol.">
        <title>The 4-celled Tetrabaena socialis nuclear genome reveals the essential components for genetic control of cell number at the origin of multicellularity in the volvocine lineage.</title>
        <authorList>
            <person name="Featherston J."/>
            <person name="Arakaki Y."/>
            <person name="Hanschen E.R."/>
            <person name="Ferris P.J."/>
            <person name="Michod R.E."/>
            <person name="Olson B.J.S.C."/>
            <person name="Nozaki H."/>
            <person name="Durand P.M."/>
        </authorList>
    </citation>
    <scope>NUCLEOTIDE SEQUENCE [LARGE SCALE GENOMIC DNA]</scope>
    <source>
        <strain evidence="3 4">NIES-571</strain>
    </source>
</reference>
<evidence type="ECO:0000313" key="3">
    <source>
        <dbReference type="EMBL" id="PNG93947.1"/>
    </source>
</evidence>
<proteinExistence type="inferred from homology"/>
<dbReference type="EMBL" id="PGGS01004857">
    <property type="protein sequence ID" value="PNG93947.1"/>
    <property type="molecule type" value="Genomic_DNA"/>
</dbReference>
<protein>
    <submittedName>
        <fullName evidence="3">Dynein light chain roadblock-type 2</fullName>
    </submittedName>
</protein>
<name>A0A2J7Z0Z4_9CHLO</name>
<dbReference type="Proteomes" id="UP000236333">
    <property type="component" value="Unassembled WGS sequence"/>
</dbReference>
<dbReference type="Gene3D" id="3.30.450.30">
    <property type="entry name" value="Dynein light chain 2a, cytoplasmic"/>
    <property type="match status" value="1"/>
</dbReference>
<keyword evidence="4" id="KW-1185">Reference proteome</keyword>
<organism evidence="3 4">
    <name type="scientific">Tetrabaena socialis</name>
    <dbReference type="NCBI Taxonomy" id="47790"/>
    <lineage>
        <taxon>Eukaryota</taxon>
        <taxon>Viridiplantae</taxon>
        <taxon>Chlorophyta</taxon>
        <taxon>core chlorophytes</taxon>
        <taxon>Chlorophyceae</taxon>
        <taxon>CS clade</taxon>
        <taxon>Chlamydomonadales</taxon>
        <taxon>Tetrabaenaceae</taxon>
        <taxon>Tetrabaena</taxon>
    </lineage>
</organism>
<comment type="caution">
    <text evidence="3">The sequence shown here is derived from an EMBL/GenBank/DDBJ whole genome shotgun (WGS) entry which is preliminary data.</text>
</comment>
<dbReference type="SMART" id="SM00960">
    <property type="entry name" value="Robl_LC7"/>
    <property type="match status" value="1"/>
</dbReference>
<evidence type="ECO:0000256" key="1">
    <source>
        <dbReference type="ARBA" id="ARBA00007191"/>
    </source>
</evidence>
<evidence type="ECO:0000313" key="4">
    <source>
        <dbReference type="Proteomes" id="UP000236333"/>
    </source>
</evidence>
<feature type="domain" description="Roadblock/LAMTOR2" evidence="2">
    <location>
        <begin position="26"/>
        <end position="106"/>
    </location>
</feature>